<keyword evidence="3" id="KW-1185">Reference proteome</keyword>
<gene>
    <name evidence="2" type="ORF">TELCIR_19229</name>
</gene>
<dbReference type="EMBL" id="KZ358166">
    <property type="protein sequence ID" value="PIO59310.1"/>
    <property type="molecule type" value="Genomic_DNA"/>
</dbReference>
<sequence>MKPFTHAIREKCKERAPKMLTSFCSNFIKGVKSVDKHTRKASPEEICQKFHACEESSTEPDPTENAGKDDDSF</sequence>
<proteinExistence type="predicted"/>
<evidence type="ECO:0008006" key="4">
    <source>
        <dbReference type="Google" id="ProtNLM"/>
    </source>
</evidence>
<accession>A0A2G9TPR8</accession>
<organism evidence="2 3">
    <name type="scientific">Teladorsagia circumcincta</name>
    <name type="common">Brown stomach worm</name>
    <name type="synonym">Ostertagia circumcincta</name>
    <dbReference type="NCBI Taxonomy" id="45464"/>
    <lineage>
        <taxon>Eukaryota</taxon>
        <taxon>Metazoa</taxon>
        <taxon>Ecdysozoa</taxon>
        <taxon>Nematoda</taxon>
        <taxon>Chromadorea</taxon>
        <taxon>Rhabditida</taxon>
        <taxon>Rhabditina</taxon>
        <taxon>Rhabditomorpha</taxon>
        <taxon>Strongyloidea</taxon>
        <taxon>Trichostrongylidae</taxon>
        <taxon>Teladorsagia</taxon>
    </lineage>
</organism>
<evidence type="ECO:0000313" key="2">
    <source>
        <dbReference type="EMBL" id="PIO59310.1"/>
    </source>
</evidence>
<dbReference type="AlphaFoldDB" id="A0A2G9TPR8"/>
<evidence type="ECO:0000313" key="3">
    <source>
        <dbReference type="Proteomes" id="UP000230423"/>
    </source>
</evidence>
<protein>
    <recommendedName>
        <fullName evidence="4">Saposin B-type domain-containing protein</fullName>
    </recommendedName>
</protein>
<dbReference type="Proteomes" id="UP000230423">
    <property type="component" value="Unassembled WGS sequence"/>
</dbReference>
<feature type="region of interest" description="Disordered" evidence="1">
    <location>
        <begin position="51"/>
        <end position="73"/>
    </location>
</feature>
<evidence type="ECO:0000256" key="1">
    <source>
        <dbReference type="SAM" id="MobiDB-lite"/>
    </source>
</evidence>
<reference evidence="2 3" key="1">
    <citation type="submission" date="2015-09" db="EMBL/GenBank/DDBJ databases">
        <title>Draft genome of the parasitic nematode Teladorsagia circumcincta isolate WARC Sus (inbred).</title>
        <authorList>
            <person name="Mitreva M."/>
        </authorList>
    </citation>
    <scope>NUCLEOTIDE SEQUENCE [LARGE SCALE GENOMIC DNA]</scope>
    <source>
        <strain evidence="2 3">S</strain>
    </source>
</reference>
<name>A0A2G9TPR8_TELCI</name>